<keyword evidence="7" id="KW-1185">Reference proteome</keyword>
<dbReference type="GO" id="GO:0016020">
    <property type="term" value="C:membrane"/>
    <property type="evidence" value="ECO:0007669"/>
    <property type="project" value="UniProtKB-SubCell"/>
</dbReference>
<dbReference type="Proteomes" id="UP000746747">
    <property type="component" value="Unassembled WGS sequence"/>
</dbReference>
<dbReference type="InterPro" id="IPR009644">
    <property type="entry name" value="FKTN/MNN4/W02B3.4-1"/>
</dbReference>
<dbReference type="PANTHER" id="PTHR15407:SF28">
    <property type="entry name" value="RIBITOL-5-PHOSPHATE TRANSFERASE FKTN"/>
    <property type="match status" value="1"/>
</dbReference>
<evidence type="ECO:0000259" key="5">
    <source>
        <dbReference type="Pfam" id="PF04991"/>
    </source>
</evidence>
<accession>A0A8J2M7X6</accession>
<evidence type="ECO:0000313" key="7">
    <source>
        <dbReference type="Proteomes" id="UP000746747"/>
    </source>
</evidence>
<dbReference type="OrthoDB" id="10072116at2759"/>
<evidence type="ECO:0000256" key="4">
    <source>
        <dbReference type="ARBA" id="ARBA00023136"/>
    </source>
</evidence>
<feature type="non-terminal residue" evidence="6">
    <location>
        <position position="371"/>
    </location>
</feature>
<dbReference type="InterPro" id="IPR007074">
    <property type="entry name" value="LicD/FKTN/FKRP_NTP_transf"/>
</dbReference>
<evidence type="ECO:0000256" key="1">
    <source>
        <dbReference type="ARBA" id="ARBA00004167"/>
    </source>
</evidence>
<feature type="domain" description="LicD/FKTN/FKRP nucleotidyltransferase" evidence="5">
    <location>
        <begin position="157"/>
        <end position="208"/>
    </location>
</feature>
<name>A0A8J2M7X6_9BILA</name>
<dbReference type="GO" id="GO:0009100">
    <property type="term" value="P:glycoprotein metabolic process"/>
    <property type="evidence" value="ECO:0007669"/>
    <property type="project" value="UniProtKB-ARBA"/>
</dbReference>
<keyword evidence="4" id="KW-0472">Membrane</keyword>
<comment type="caution">
    <text evidence="6">The sequence shown here is derived from an EMBL/GenBank/DDBJ whole genome shotgun (WGS) entry which is preliminary data.</text>
</comment>
<proteinExistence type="predicted"/>
<dbReference type="Pfam" id="PF04991">
    <property type="entry name" value="LicD"/>
    <property type="match status" value="1"/>
</dbReference>
<sequence length="371" mass="43545">ERLDDILETNTVMMAFFDQDRLDIQYLLRKHNLMWKKHIDQSFEVIIRGISHRLILFNPSKSEDYIEFVLREVKRIIPKFTIMNYEMQSETLAGPANWTTFVWTLRRSRFISCRKDSAVRFRKTYPHIFKGKPKIGNEIILTLQQFRNWAIQLSMTPMLCAGTLLGWYRQCGIIPYTHDIDFAIFIEEHYNEFPEDVMSSSFMKLSLRFNKPEDLLEYKVYIDNSIPMDIFFLYHNQNSSWVGGLSYTTKYRFIYPQINRTCSTDLLGYLMYVPCNALDVLVSEYGLNWSVPLHSSNYSWNSSPLNKKEAGKVPPEEIVESFINYASLKKTKISRKISNSPVKRIISQNAEHSKTLNISEHLMNTTQSVNG</sequence>
<dbReference type="AlphaFoldDB" id="A0A8J2M7X6"/>
<organism evidence="6 7">
    <name type="scientific">Cercopithifilaria johnstoni</name>
    <dbReference type="NCBI Taxonomy" id="2874296"/>
    <lineage>
        <taxon>Eukaryota</taxon>
        <taxon>Metazoa</taxon>
        <taxon>Ecdysozoa</taxon>
        <taxon>Nematoda</taxon>
        <taxon>Chromadorea</taxon>
        <taxon>Rhabditida</taxon>
        <taxon>Spirurina</taxon>
        <taxon>Spiruromorpha</taxon>
        <taxon>Filarioidea</taxon>
        <taxon>Onchocercidae</taxon>
        <taxon>Cercopithifilaria</taxon>
    </lineage>
</organism>
<keyword evidence="2" id="KW-0812">Transmembrane</keyword>
<dbReference type="EMBL" id="CAKAEH010002032">
    <property type="protein sequence ID" value="CAG9540827.1"/>
    <property type="molecule type" value="Genomic_DNA"/>
</dbReference>
<evidence type="ECO:0000313" key="6">
    <source>
        <dbReference type="EMBL" id="CAG9540827.1"/>
    </source>
</evidence>
<keyword evidence="3" id="KW-1133">Transmembrane helix</keyword>
<evidence type="ECO:0000256" key="2">
    <source>
        <dbReference type="ARBA" id="ARBA00022692"/>
    </source>
</evidence>
<reference evidence="6" key="1">
    <citation type="submission" date="2021-09" db="EMBL/GenBank/DDBJ databases">
        <authorList>
            <consortium name="Pathogen Informatics"/>
        </authorList>
    </citation>
    <scope>NUCLEOTIDE SEQUENCE</scope>
</reference>
<evidence type="ECO:0000256" key="3">
    <source>
        <dbReference type="ARBA" id="ARBA00022989"/>
    </source>
</evidence>
<gene>
    <name evidence="6" type="ORF">CJOHNSTONI_LOCUS10302</name>
</gene>
<protein>
    <recommendedName>
        <fullName evidence="5">LicD/FKTN/FKRP nucleotidyltransferase domain-containing protein</fullName>
    </recommendedName>
</protein>
<dbReference type="PANTHER" id="PTHR15407">
    <property type="entry name" value="FUKUTIN-RELATED"/>
    <property type="match status" value="1"/>
</dbReference>
<comment type="subcellular location">
    <subcellularLocation>
        <location evidence="1">Membrane</location>
        <topology evidence="1">Single-pass membrane protein</topology>
    </subcellularLocation>
</comment>